<keyword evidence="2" id="KW-1185">Reference proteome</keyword>
<gene>
    <name evidence="3" type="primary">LOC111597230</name>
</gene>
<sequence>MNFKTNHLKFSLKLILNQSAVLVEYPGHEPQLFMPTLFKDSIVLRNIIFDHITQPDNETPKHTLPHKSRSEAGAARPKRKLARNSSACDDFSVKGITVSKSFKWARSAAQNNGKPLSPNKECSEWMRPFDNTDKKAVLPNSGSSKLVESAYSCNSRPLNTKNNCFQWVRSGNPDDRGSLNSEVKKLHSKVAGRLTTRR</sequence>
<dbReference type="OrthoDB" id="8058746at2759"/>
<dbReference type="KEGG" id="dhe:111597230"/>
<reference evidence="3" key="1">
    <citation type="submission" date="2025-08" db="UniProtKB">
        <authorList>
            <consortium name="RefSeq"/>
        </authorList>
    </citation>
    <scope>IDENTIFICATION</scope>
    <source>
        <strain evidence="3">15085-1641.00</strain>
        <tissue evidence="3">Whole body</tissue>
    </source>
</reference>
<name>A0A6J1LUN0_DROHY</name>
<organism evidence="2 3">
    <name type="scientific">Drosophila hydei</name>
    <name type="common">Fruit fly</name>
    <dbReference type="NCBI Taxonomy" id="7224"/>
    <lineage>
        <taxon>Eukaryota</taxon>
        <taxon>Metazoa</taxon>
        <taxon>Ecdysozoa</taxon>
        <taxon>Arthropoda</taxon>
        <taxon>Hexapoda</taxon>
        <taxon>Insecta</taxon>
        <taxon>Pterygota</taxon>
        <taxon>Neoptera</taxon>
        <taxon>Endopterygota</taxon>
        <taxon>Diptera</taxon>
        <taxon>Brachycera</taxon>
        <taxon>Muscomorpha</taxon>
        <taxon>Ephydroidea</taxon>
        <taxon>Drosophilidae</taxon>
        <taxon>Drosophila</taxon>
    </lineage>
</organism>
<evidence type="ECO:0000256" key="1">
    <source>
        <dbReference type="SAM" id="MobiDB-lite"/>
    </source>
</evidence>
<dbReference type="AlphaFoldDB" id="A0A6J1LUN0"/>
<feature type="region of interest" description="Disordered" evidence="1">
    <location>
        <begin position="54"/>
        <end position="83"/>
    </location>
</feature>
<evidence type="ECO:0000313" key="2">
    <source>
        <dbReference type="Proteomes" id="UP000504633"/>
    </source>
</evidence>
<protein>
    <submittedName>
        <fullName evidence="3">Uncharacterized protein LOC111597230</fullName>
    </submittedName>
</protein>
<proteinExistence type="predicted"/>
<evidence type="ECO:0000313" key="3">
    <source>
        <dbReference type="RefSeq" id="XP_023167591.2"/>
    </source>
</evidence>
<dbReference type="GeneID" id="111597230"/>
<accession>A0A6J1LUN0</accession>
<dbReference type="Proteomes" id="UP000504633">
    <property type="component" value="Unplaced"/>
</dbReference>
<dbReference type="RefSeq" id="XP_023167591.2">
    <property type="nucleotide sequence ID" value="XM_023311823.2"/>
</dbReference>